<dbReference type="AlphaFoldDB" id="A0A7W8CRC6"/>
<evidence type="ECO:0000313" key="3">
    <source>
        <dbReference type="EMBL" id="MBB5180255.1"/>
    </source>
</evidence>
<reference evidence="3 4" key="1">
    <citation type="submission" date="2020-08" db="EMBL/GenBank/DDBJ databases">
        <title>Genomic Encyclopedia of Type Strains, Phase IV (KMG-IV): sequencing the most valuable type-strain genomes for metagenomic binning, comparative biology and taxonomic classification.</title>
        <authorList>
            <person name="Goeker M."/>
        </authorList>
    </citation>
    <scope>NUCLEOTIDE SEQUENCE [LARGE SCALE GENOMIC DNA]</scope>
    <source>
        <strain evidence="3 4">DSM 15895</strain>
    </source>
</reference>
<keyword evidence="4" id="KW-1185">Reference proteome</keyword>
<dbReference type="RefSeq" id="WP_135501960.1">
    <property type="nucleotide sequence ID" value="NZ_JACHHE010000004.1"/>
</dbReference>
<feature type="region of interest" description="Disordered" evidence="1">
    <location>
        <begin position="166"/>
        <end position="189"/>
    </location>
</feature>
<feature type="compositionally biased region" description="Polar residues" evidence="1">
    <location>
        <begin position="166"/>
        <end position="177"/>
    </location>
</feature>
<dbReference type="Proteomes" id="UP000525923">
    <property type="component" value="Unassembled WGS sequence"/>
</dbReference>
<dbReference type="InterPro" id="IPR025285">
    <property type="entry name" value="DUF4145"/>
</dbReference>
<gene>
    <name evidence="3" type="ORF">HNQ44_001683</name>
</gene>
<organism evidence="3 4">
    <name type="scientific">Planococcus koreensis</name>
    <dbReference type="NCBI Taxonomy" id="112331"/>
    <lineage>
        <taxon>Bacteria</taxon>
        <taxon>Bacillati</taxon>
        <taxon>Bacillota</taxon>
        <taxon>Bacilli</taxon>
        <taxon>Bacillales</taxon>
        <taxon>Caryophanaceae</taxon>
        <taxon>Planococcus</taxon>
    </lineage>
</organism>
<dbReference type="NCBIfam" id="TIGR03238">
    <property type="entry name" value="dnd_assoc_3"/>
    <property type="match status" value="1"/>
</dbReference>
<dbReference type="InterPro" id="IPR017647">
    <property type="entry name" value="Dnd_assoc_3"/>
</dbReference>
<feature type="domain" description="DUF4145" evidence="2">
    <location>
        <begin position="31"/>
        <end position="106"/>
    </location>
</feature>
<dbReference type="OrthoDB" id="257964at2"/>
<name>A0A7W8CRC6_9BACL</name>
<sequence>MHSQNQNQFLFQFLSNALPNATQAALKMEQLIYTDSASAIVKARLFAEEVLKEVFKIEEIDTTYISSLYDKVLYISNNGLIVKEIQHSFDTIRRSGNKAAHDGTYDDITVAFQLHKDMYKIAVWFYETYTSEQEVVPTYTHPKPGVDPRLIEMENMMKTILEKSLLSPTGSSNETNKGINTEEEVPVEEGNIETRHTKKVEVEESLEEEIEEYVLPGIEETVIGVDEDSSLLKEISRLKDSAKEAIENANEFSGFKEYMHVDRKIQKDLESALQNQSQKNGASLILLCGSVGDGKSHLLAYMNKKYPEMMNEYFIHNDATESFSPEKDALETLEELLNPFSDENIDTANQKVILAINLGVLHNFINYEHQSASFNKLKKFVESSNLFSQNIVTNYELDQFNLFNFTDYHPYELTAEGPVSEFYQSILHKICKQETNNPFYMASKRDEQNNYRTMLHENYDFLKNEFVQKQVISLIIQTIVKKKLVISTRAFLNFVADILICENLVQIKKLTDFEKLKNALPTLLFDNADRSPILKSLSYFDPIHTRTSVTDQLIIELNTLSDWKTINDEYIKNETSRNWLKDFETNSELVPKLFSEYFEGFIRIIFLTNSNFSKVLQDEVYEAYMLSLFHFNTGDIKKIKAFYENFKNILYQWKGAIEKGYILMSHPLDKYKIGQKFTVKPVLYPFKQLNGSILYTFKSSIPVGYKKEDLSKEALLDIDYPLYSLLEKVSDGYRPNKGDEEDAIKFTEFLEKVLNFGDKNKELLVNFSHENKYYKIKRDDFGSIVFRRW</sequence>
<accession>A0A7W8CRC6</accession>
<proteinExistence type="predicted"/>
<dbReference type="EMBL" id="JACHHE010000004">
    <property type="protein sequence ID" value="MBB5180255.1"/>
    <property type="molecule type" value="Genomic_DNA"/>
</dbReference>
<evidence type="ECO:0000313" key="4">
    <source>
        <dbReference type="Proteomes" id="UP000525923"/>
    </source>
</evidence>
<evidence type="ECO:0000256" key="1">
    <source>
        <dbReference type="SAM" id="MobiDB-lite"/>
    </source>
</evidence>
<evidence type="ECO:0000259" key="2">
    <source>
        <dbReference type="Pfam" id="PF13643"/>
    </source>
</evidence>
<dbReference type="Pfam" id="PF13643">
    <property type="entry name" value="DUF4145"/>
    <property type="match status" value="1"/>
</dbReference>
<protein>
    <submittedName>
        <fullName evidence="3">DNA phosphorothioation-dependent restriction protein DptF</fullName>
    </submittedName>
</protein>
<comment type="caution">
    <text evidence="3">The sequence shown here is derived from an EMBL/GenBank/DDBJ whole genome shotgun (WGS) entry which is preliminary data.</text>
</comment>